<dbReference type="EMBL" id="BLKM01011105">
    <property type="protein sequence ID" value="GFG32174.1"/>
    <property type="molecule type" value="Genomic_DNA"/>
</dbReference>
<proteinExistence type="predicted"/>
<keyword evidence="2" id="KW-1185">Reference proteome</keyword>
<dbReference type="AlphaFoldDB" id="A0A6L2PIF7"/>
<dbReference type="Proteomes" id="UP000502823">
    <property type="component" value="Unassembled WGS sequence"/>
</dbReference>
<organism evidence="1 2">
    <name type="scientific">Coptotermes formosanus</name>
    <name type="common">Formosan subterranean termite</name>
    <dbReference type="NCBI Taxonomy" id="36987"/>
    <lineage>
        <taxon>Eukaryota</taxon>
        <taxon>Metazoa</taxon>
        <taxon>Ecdysozoa</taxon>
        <taxon>Arthropoda</taxon>
        <taxon>Hexapoda</taxon>
        <taxon>Insecta</taxon>
        <taxon>Pterygota</taxon>
        <taxon>Neoptera</taxon>
        <taxon>Polyneoptera</taxon>
        <taxon>Dictyoptera</taxon>
        <taxon>Blattodea</taxon>
        <taxon>Blattoidea</taxon>
        <taxon>Termitoidae</taxon>
        <taxon>Rhinotermitidae</taxon>
        <taxon>Coptotermes</taxon>
    </lineage>
</organism>
<gene>
    <name evidence="1" type="ORF">Cfor_09343</name>
</gene>
<evidence type="ECO:0000313" key="2">
    <source>
        <dbReference type="Proteomes" id="UP000502823"/>
    </source>
</evidence>
<dbReference type="OrthoDB" id="6118231at2759"/>
<evidence type="ECO:0000313" key="1">
    <source>
        <dbReference type="EMBL" id="GFG32174.1"/>
    </source>
</evidence>
<protein>
    <submittedName>
        <fullName evidence="1">Uncharacterized protein</fullName>
    </submittedName>
</protein>
<sequence length="92" mass="10759">MRHDSVKFVPSVLTIKPNHMACLSPVSPSRRRNDQKFMEGIIRGDQTWVYGHDPQTKRHSSQWKSPGSPRLRKQLKIGVFVKTKYTYIEIIH</sequence>
<comment type="caution">
    <text evidence="1">The sequence shown here is derived from an EMBL/GenBank/DDBJ whole genome shotgun (WGS) entry which is preliminary data.</text>
</comment>
<dbReference type="InParanoid" id="A0A6L2PIF7"/>
<reference evidence="2" key="1">
    <citation type="submission" date="2020-01" db="EMBL/GenBank/DDBJ databases">
        <title>Draft genome sequence of the Termite Coptotermes fromosanus.</title>
        <authorList>
            <person name="Itakura S."/>
            <person name="Yosikawa Y."/>
            <person name="Umezawa K."/>
        </authorList>
    </citation>
    <scope>NUCLEOTIDE SEQUENCE [LARGE SCALE GENOMIC DNA]</scope>
</reference>
<name>A0A6L2PIF7_COPFO</name>
<accession>A0A6L2PIF7</accession>